<keyword evidence="2" id="KW-1185">Reference proteome</keyword>
<proteinExistence type="predicted"/>
<evidence type="ECO:0000313" key="2">
    <source>
        <dbReference type="Proteomes" id="UP000680866"/>
    </source>
</evidence>
<organism evidence="1 2">
    <name type="scientific">Polymorphospora rubra</name>
    <dbReference type="NCBI Taxonomy" id="338584"/>
    <lineage>
        <taxon>Bacteria</taxon>
        <taxon>Bacillati</taxon>
        <taxon>Actinomycetota</taxon>
        <taxon>Actinomycetes</taxon>
        <taxon>Micromonosporales</taxon>
        <taxon>Micromonosporaceae</taxon>
        <taxon>Polymorphospora</taxon>
    </lineage>
</organism>
<dbReference type="AlphaFoldDB" id="A0A810MW03"/>
<dbReference type="Proteomes" id="UP000680866">
    <property type="component" value="Chromosome"/>
</dbReference>
<dbReference type="KEGG" id="pry:Prubr_11800"/>
<accession>A0A810MW03</accession>
<reference evidence="1" key="1">
    <citation type="submission" date="2020-08" db="EMBL/GenBank/DDBJ databases">
        <title>Whole genome shotgun sequence of Polymorphospora rubra NBRC 101157.</title>
        <authorList>
            <person name="Komaki H."/>
            <person name="Tamura T."/>
        </authorList>
    </citation>
    <scope>NUCLEOTIDE SEQUENCE</scope>
    <source>
        <strain evidence="1">NBRC 101157</strain>
    </source>
</reference>
<dbReference type="EMBL" id="AP023359">
    <property type="protein sequence ID" value="BCJ64159.1"/>
    <property type="molecule type" value="Genomic_DNA"/>
</dbReference>
<sequence length="149" mass="15665">MATIQPGRKVTAALLRSISAETVYRGTPPGTQDITATTFATLTGLSFTLTKIRSDTKLIVDLTATAYVSGTSGHLAIIAVRIAAADYPVAEMILNTASAHTPITGHAEITGVAAGTYTVSLRARNDVGSRTTRVDAGDRFTVNIRETWA</sequence>
<evidence type="ECO:0000313" key="1">
    <source>
        <dbReference type="EMBL" id="BCJ64159.1"/>
    </source>
</evidence>
<protein>
    <submittedName>
        <fullName evidence="1">Uncharacterized protein</fullName>
    </submittedName>
</protein>
<name>A0A810MW03_9ACTN</name>
<gene>
    <name evidence="1" type="ORF">Prubr_11800</name>
</gene>